<gene>
    <name evidence="2" type="ORF">HYH03_009030</name>
</gene>
<dbReference type="Pfam" id="PF20675">
    <property type="entry name" value="MPH2"/>
    <property type="match status" value="1"/>
</dbReference>
<evidence type="ECO:0000313" key="2">
    <source>
        <dbReference type="EMBL" id="KAG2492614.1"/>
    </source>
</evidence>
<accession>A0A835XZJ6</accession>
<dbReference type="PANTHER" id="PTHR35742">
    <property type="entry name" value="THYLAKOID LUMENAL 16.5 KDA PROTEIN, CHLOROPLASTIC"/>
    <property type="match status" value="1"/>
</dbReference>
<dbReference type="GO" id="GO:0010206">
    <property type="term" value="P:photosystem II repair"/>
    <property type="evidence" value="ECO:0007669"/>
    <property type="project" value="InterPro"/>
</dbReference>
<proteinExistence type="predicted"/>
<dbReference type="EMBL" id="JAEHOE010000043">
    <property type="protein sequence ID" value="KAG2492614.1"/>
    <property type="molecule type" value="Genomic_DNA"/>
</dbReference>
<name>A0A835XZJ6_9CHLO</name>
<dbReference type="PANTHER" id="PTHR35742:SF1">
    <property type="entry name" value="THYLAKOID LUMENAL 16.5 KDA PROTEIN, CHLOROPLASTIC"/>
    <property type="match status" value="1"/>
</dbReference>
<reference evidence="2" key="1">
    <citation type="journal article" date="2020" name="bioRxiv">
        <title>Comparative genomics of Chlamydomonas.</title>
        <authorList>
            <person name="Craig R.J."/>
            <person name="Hasan A.R."/>
            <person name="Ness R.W."/>
            <person name="Keightley P.D."/>
        </authorList>
    </citation>
    <scope>NUCLEOTIDE SEQUENCE</scope>
    <source>
        <strain evidence="2">CCAP 11/70</strain>
    </source>
</reference>
<organism evidence="2 3">
    <name type="scientific">Edaphochlamys debaryana</name>
    <dbReference type="NCBI Taxonomy" id="47281"/>
    <lineage>
        <taxon>Eukaryota</taxon>
        <taxon>Viridiplantae</taxon>
        <taxon>Chlorophyta</taxon>
        <taxon>core chlorophytes</taxon>
        <taxon>Chlorophyceae</taxon>
        <taxon>CS clade</taxon>
        <taxon>Chlamydomonadales</taxon>
        <taxon>Chlamydomonadales incertae sedis</taxon>
        <taxon>Edaphochlamys</taxon>
    </lineage>
</organism>
<dbReference type="OrthoDB" id="1924976at2759"/>
<comment type="caution">
    <text evidence="2">The sequence shown here is derived from an EMBL/GenBank/DDBJ whole genome shotgun (WGS) entry which is preliminary data.</text>
</comment>
<dbReference type="InterPro" id="IPR049072">
    <property type="entry name" value="MPH2_C"/>
</dbReference>
<dbReference type="AlphaFoldDB" id="A0A835XZJ6"/>
<dbReference type="InterPro" id="IPR038862">
    <property type="entry name" value="MPH2"/>
</dbReference>
<evidence type="ECO:0000259" key="1">
    <source>
        <dbReference type="Pfam" id="PF20675"/>
    </source>
</evidence>
<evidence type="ECO:0000313" key="3">
    <source>
        <dbReference type="Proteomes" id="UP000612055"/>
    </source>
</evidence>
<sequence>MALIMQKACAARLVARSRTVCQAGSSASRRAILGVALLPALVYAPKSLAMILDEDDDDLVEKAKANRRARLAQQKGVTSDFLREENLRDARLERELVPVQKAVYKLAKSGSQLEAGDLSGAASTLSESWVAELGTVATALSGADEAGKLTSAIRSVQSSAAAGDASGSKRQFVALVGSLQSWAASTGLAGGLKGL</sequence>
<dbReference type="Proteomes" id="UP000612055">
    <property type="component" value="Unassembled WGS sequence"/>
</dbReference>
<feature type="domain" description="Maintenance of Photosystem II under High light 2 C-terminal" evidence="1">
    <location>
        <begin position="98"/>
        <end position="195"/>
    </location>
</feature>
<keyword evidence="3" id="KW-1185">Reference proteome</keyword>
<protein>
    <recommendedName>
        <fullName evidence="1">Maintenance of Photosystem II under High light 2 C-terminal domain-containing protein</fullName>
    </recommendedName>
</protein>